<comment type="caution">
    <text evidence="8">The sequence shown here is derived from an EMBL/GenBank/DDBJ whole genome shotgun (WGS) entry which is preliminary data.</text>
</comment>
<evidence type="ECO:0000256" key="1">
    <source>
        <dbReference type="ARBA" id="ARBA00004099"/>
    </source>
</evidence>
<evidence type="ECO:0000313" key="9">
    <source>
        <dbReference type="Proteomes" id="UP001174936"/>
    </source>
</evidence>
<comment type="subcellular location">
    <subcellularLocation>
        <location evidence="2 6">Nucleus</location>
        <location evidence="2 6">Nucleolus</location>
    </subcellularLocation>
</comment>
<keyword evidence="9" id="KW-1185">Reference proteome</keyword>
<comment type="function">
    <text evidence="1 6">Involved in nucleolar processing of pre-18S ribosomal RNA.</text>
</comment>
<feature type="region of interest" description="Disordered" evidence="7">
    <location>
        <begin position="256"/>
        <end position="280"/>
    </location>
</feature>
<name>A0AA39YRH0_9PEZI</name>
<dbReference type="Proteomes" id="UP001174936">
    <property type="component" value="Unassembled WGS sequence"/>
</dbReference>
<feature type="compositionally biased region" description="Basic residues" evidence="7">
    <location>
        <begin position="271"/>
        <end position="280"/>
    </location>
</feature>
<feature type="compositionally biased region" description="Basic and acidic residues" evidence="7">
    <location>
        <begin position="187"/>
        <end position="203"/>
    </location>
</feature>
<evidence type="ECO:0000256" key="2">
    <source>
        <dbReference type="ARBA" id="ARBA00004604"/>
    </source>
</evidence>
<proteinExistence type="inferred from homology"/>
<reference evidence="8" key="1">
    <citation type="submission" date="2023-06" db="EMBL/GenBank/DDBJ databases">
        <title>Genome-scale phylogeny and comparative genomics of the fungal order Sordariales.</title>
        <authorList>
            <consortium name="Lawrence Berkeley National Laboratory"/>
            <person name="Hensen N."/>
            <person name="Bonometti L."/>
            <person name="Westerberg I."/>
            <person name="Brannstrom I.O."/>
            <person name="Guillou S."/>
            <person name="Cros-Aarteil S."/>
            <person name="Calhoun S."/>
            <person name="Haridas S."/>
            <person name="Kuo A."/>
            <person name="Mondo S."/>
            <person name="Pangilinan J."/>
            <person name="Riley R."/>
            <person name="Labutti K."/>
            <person name="Andreopoulos B."/>
            <person name="Lipzen A."/>
            <person name="Chen C."/>
            <person name="Yanf M."/>
            <person name="Daum C."/>
            <person name="Ng V."/>
            <person name="Clum A."/>
            <person name="Steindorff A."/>
            <person name="Ohm R."/>
            <person name="Martin F."/>
            <person name="Silar P."/>
            <person name="Natvig D."/>
            <person name="Lalanne C."/>
            <person name="Gautier V."/>
            <person name="Ament-Velasquez S.L."/>
            <person name="Kruys A."/>
            <person name="Hutchinson M.I."/>
            <person name="Powell A.J."/>
            <person name="Barry K."/>
            <person name="Miller A.N."/>
            <person name="Grigoriev I.V."/>
            <person name="Debuchy R."/>
            <person name="Gladieux P."/>
            <person name="Thoren M.H."/>
            <person name="Johannesson H."/>
        </authorList>
    </citation>
    <scope>NUCLEOTIDE SEQUENCE</scope>
    <source>
        <strain evidence="8">SMH2532-1</strain>
    </source>
</reference>
<organism evidence="8 9">
    <name type="scientific">Cercophora newfieldiana</name>
    <dbReference type="NCBI Taxonomy" id="92897"/>
    <lineage>
        <taxon>Eukaryota</taxon>
        <taxon>Fungi</taxon>
        <taxon>Dikarya</taxon>
        <taxon>Ascomycota</taxon>
        <taxon>Pezizomycotina</taxon>
        <taxon>Sordariomycetes</taxon>
        <taxon>Sordariomycetidae</taxon>
        <taxon>Sordariales</taxon>
        <taxon>Lasiosphaeriaceae</taxon>
        <taxon>Cercophora</taxon>
    </lineage>
</organism>
<dbReference type="GO" id="GO:0032040">
    <property type="term" value="C:small-subunit processome"/>
    <property type="evidence" value="ECO:0007669"/>
    <property type="project" value="UniProtKB-UniRule"/>
</dbReference>
<evidence type="ECO:0000256" key="5">
    <source>
        <dbReference type="ARBA" id="ARBA00023242"/>
    </source>
</evidence>
<comment type="subunit">
    <text evidence="6">Component of the ribosomal small subunit (SSU) processome.</text>
</comment>
<evidence type="ECO:0000313" key="8">
    <source>
        <dbReference type="EMBL" id="KAK0656576.1"/>
    </source>
</evidence>
<gene>
    <name evidence="8" type="ORF">B0T16DRAFT_425120</name>
</gene>
<dbReference type="AlphaFoldDB" id="A0AA39YRH0"/>
<keyword evidence="4 6" id="KW-0698">rRNA processing</keyword>
<accession>A0AA39YRH0</accession>
<feature type="compositionally biased region" description="Basic and acidic residues" evidence="7">
    <location>
        <begin position="213"/>
        <end position="229"/>
    </location>
</feature>
<dbReference type="Pfam" id="PF03998">
    <property type="entry name" value="Utp11"/>
    <property type="match status" value="1"/>
</dbReference>
<feature type="region of interest" description="Disordered" evidence="7">
    <location>
        <begin position="135"/>
        <end position="229"/>
    </location>
</feature>
<dbReference type="GO" id="GO:0006364">
    <property type="term" value="P:rRNA processing"/>
    <property type="evidence" value="ECO:0007669"/>
    <property type="project" value="UniProtKB-UniRule"/>
</dbReference>
<evidence type="ECO:0000256" key="7">
    <source>
        <dbReference type="SAM" id="MobiDB-lite"/>
    </source>
</evidence>
<feature type="region of interest" description="Disordered" evidence="7">
    <location>
        <begin position="1"/>
        <end position="41"/>
    </location>
</feature>
<evidence type="ECO:0000256" key="4">
    <source>
        <dbReference type="ARBA" id="ARBA00022552"/>
    </source>
</evidence>
<dbReference type="PIRSF" id="PIRSF015952">
    <property type="entry name" value="U3snoRNP11"/>
    <property type="match status" value="1"/>
</dbReference>
<feature type="region of interest" description="Disordered" evidence="7">
    <location>
        <begin position="68"/>
        <end position="89"/>
    </location>
</feature>
<sequence>MSSLRNSIQRRSHRERAQPLERARLGLLEKKKDYQKRSKDYNKKKAVLKSLHEKAADRNEDEFYYGMLSRDGPGSSITRGSKRFTGAVEGDRGNRSMDVEMVRLLKTQDLGYLRTVRNVAAKEVRELEERWVLAGGGDLEGGDDSEEEEEGDDDFDLLMGGGAKKKKGSAGTQKKAPKKIVFFDADEERKKAMEEAEKHHDPQWEDEDEDEDSPKAKEAERKAQNLEKLQKKLRNARKKLKALSDAEFQLELQQAKMAKTATSSGVTKNGLRIKIRERKR</sequence>
<evidence type="ECO:0000256" key="3">
    <source>
        <dbReference type="ARBA" id="ARBA00008105"/>
    </source>
</evidence>
<dbReference type="InterPro" id="IPR007144">
    <property type="entry name" value="SSU_processome_Utp11"/>
</dbReference>
<keyword evidence="5 6" id="KW-0539">Nucleus</keyword>
<feature type="compositionally biased region" description="Basic and acidic residues" evidence="7">
    <location>
        <begin position="15"/>
        <end position="41"/>
    </location>
</feature>
<dbReference type="EMBL" id="JAULSV010000001">
    <property type="protein sequence ID" value="KAK0656576.1"/>
    <property type="molecule type" value="Genomic_DNA"/>
</dbReference>
<evidence type="ECO:0000256" key="6">
    <source>
        <dbReference type="PIRNR" id="PIRNR015952"/>
    </source>
</evidence>
<dbReference type="PANTHER" id="PTHR12838:SF0">
    <property type="entry name" value="U3 SMALL NUCLEOLAR RNA-ASSOCIATED PROTEIN 11-RELATED"/>
    <property type="match status" value="1"/>
</dbReference>
<protein>
    <recommendedName>
        <fullName evidence="6">U3 small nucleolar RNA-associated protein 11</fullName>
        <shortName evidence="6">U3 snoRNA-associated protein 11</shortName>
    </recommendedName>
</protein>
<feature type="compositionally biased region" description="Acidic residues" evidence="7">
    <location>
        <begin position="140"/>
        <end position="156"/>
    </location>
</feature>
<comment type="similarity">
    <text evidence="3 6">Belongs to the UTP11 family.</text>
</comment>
<dbReference type="PANTHER" id="PTHR12838">
    <property type="entry name" value="U3 SMALL NUCLEOLAR RNA-ASSOCIATED PROTEIN 11"/>
    <property type="match status" value="1"/>
</dbReference>